<reference evidence="3" key="1">
    <citation type="journal article" date="2003" name="Science">
        <title>Collection, Mapping, and Annotation of Over 28,000 cDNA Clones from japonica Rice.</title>
        <authorList>
            <person name="Kikuchi S."/>
            <person name="Satoh K."/>
            <person name="Nagata T."/>
            <person name="Kawagashira N."/>
            <person name="Doi K."/>
            <person name="Kishimoto N."/>
            <person name="Yazaki J."/>
            <person name="Ishikawa M."/>
            <person name="Yamada H."/>
            <person name="Ooka H."/>
            <person name="Hotta I."/>
            <person name="Kojima K."/>
            <person name="Namiki T."/>
            <person name="Ohneda E."/>
            <person name="Yahagi W."/>
            <person name="Suzuki K."/>
            <person name="Li C."/>
            <person name="Ohtsuki K."/>
            <person name="Shishiki T."/>
            <person name="Otomo Y."/>
            <person name="Murakami K."/>
            <person name="Iida Y."/>
            <person name="Sugano S."/>
            <person name="Fujimura T."/>
            <person name="Suzuki Y."/>
            <person name="Tsunoda Y."/>
            <person name="Kurosaki T."/>
            <person name="Kodama T."/>
            <person name="Masuda H."/>
            <person name="Kobayashi M."/>
            <person name="Xie Q."/>
            <person name="Lu M."/>
            <person name="Narikawa R."/>
            <person name="Sugiyama A."/>
            <person name="Mizuno K."/>
            <person name="Yokomizo S."/>
            <person name="Niikura J."/>
            <person name="Ikeda R."/>
            <person name="Ishibiki J."/>
            <person name="Kawamata M."/>
            <person name="Yoshimura A."/>
            <person name="Miura J."/>
            <person name="Kusumegi T."/>
            <person name="Oka M."/>
            <person name="Ryu R."/>
            <person name="Ueda M."/>
            <person name="Matsubara K."/>
            <person name="Kawai J."/>
            <person name="Carninci P."/>
            <person name="Adachi J."/>
            <person name="Aizawa K."/>
            <person name="Arakawa T."/>
            <person name="Fukuda S."/>
            <person name="Hara A."/>
            <person name="Hashidume W."/>
            <person name="Hayatsu N."/>
            <person name="Imotani K."/>
            <person name="Ishii Y."/>
            <person name="Itoh M."/>
            <person name="Kagawa I."/>
            <person name="Kondo S."/>
            <person name="Konno H."/>
            <person name="Miyazaki A."/>
            <person name="Osato N."/>
            <person name="Ota Y."/>
            <person name="Saito R."/>
            <person name="Sasaki D."/>
            <person name="Sato K."/>
            <person name="Shibata K."/>
            <person name="Shinagawa A."/>
            <person name="Shiraki T."/>
            <person name="Yoshino M."/>
            <person name="Hayashizaki Y."/>
        </authorList>
    </citation>
    <scope>NUCLEOTIDE SEQUENCE</scope>
</reference>
<reference evidence="5" key="3">
    <citation type="journal article" date="2005" name="Nature">
        <title>The map-based sequence of the rice genome.</title>
        <authorList>
            <consortium name="International rice genome sequencing project (IRGSP)"/>
            <person name="Matsumoto T."/>
            <person name="Wu J."/>
            <person name="Kanamori H."/>
            <person name="Katayose Y."/>
            <person name="Fujisawa M."/>
            <person name="Namiki N."/>
            <person name="Mizuno H."/>
            <person name="Yamamoto K."/>
            <person name="Antonio B.A."/>
            <person name="Baba T."/>
            <person name="Sakata K."/>
            <person name="Nagamura Y."/>
            <person name="Aoki H."/>
            <person name="Arikawa K."/>
            <person name="Arita K."/>
            <person name="Bito T."/>
            <person name="Chiden Y."/>
            <person name="Fujitsuka N."/>
            <person name="Fukunaka R."/>
            <person name="Hamada M."/>
            <person name="Harada C."/>
            <person name="Hayashi A."/>
            <person name="Hijishita S."/>
            <person name="Honda M."/>
            <person name="Hosokawa S."/>
            <person name="Ichikawa Y."/>
            <person name="Idonuma A."/>
            <person name="Iijima M."/>
            <person name="Ikeda M."/>
            <person name="Ikeno M."/>
            <person name="Ito K."/>
            <person name="Ito S."/>
            <person name="Ito T."/>
            <person name="Ito Y."/>
            <person name="Ito Y."/>
            <person name="Iwabuchi A."/>
            <person name="Kamiya K."/>
            <person name="Karasawa W."/>
            <person name="Kurita K."/>
            <person name="Katagiri S."/>
            <person name="Kikuta A."/>
            <person name="Kobayashi H."/>
            <person name="Kobayashi N."/>
            <person name="Machita K."/>
            <person name="Maehara T."/>
            <person name="Masukawa M."/>
            <person name="Mizubayashi T."/>
            <person name="Mukai Y."/>
            <person name="Nagasaki H."/>
            <person name="Nagata Y."/>
            <person name="Naito S."/>
            <person name="Nakashima M."/>
            <person name="Nakama Y."/>
            <person name="Nakamichi Y."/>
            <person name="Nakamura M."/>
            <person name="Meguro A."/>
            <person name="Negishi M."/>
            <person name="Ohta I."/>
            <person name="Ohta T."/>
            <person name="Okamoto M."/>
            <person name="Ono N."/>
            <person name="Saji S."/>
            <person name="Sakaguchi M."/>
            <person name="Sakai K."/>
            <person name="Shibata M."/>
            <person name="Shimokawa T."/>
            <person name="Song J."/>
            <person name="Takazaki Y."/>
            <person name="Terasawa K."/>
            <person name="Tsugane M."/>
            <person name="Tsuji K."/>
            <person name="Ueda S."/>
            <person name="Waki K."/>
            <person name="Yamagata H."/>
            <person name="Yamamoto M."/>
            <person name="Yamamoto S."/>
            <person name="Yamane H."/>
            <person name="Yoshiki S."/>
            <person name="Yoshihara R."/>
            <person name="Yukawa K."/>
            <person name="Zhong H."/>
            <person name="Yano M."/>
            <person name="Yuan Q."/>
            <person name="Ouyang S."/>
            <person name="Liu J."/>
            <person name="Jones K.M."/>
            <person name="Gansberger K."/>
            <person name="Moffat K."/>
            <person name="Hill J."/>
            <person name="Bera J."/>
            <person name="Fadrosh D."/>
            <person name="Jin S."/>
            <person name="Johri S."/>
            <person name="Kim M."/>
            <person name="Overton L."/>
            <person name="Reardon M."/>
            <person name="Tsitrin T."/>
            <person name="Vuong H."/>
            <person name="Weaver B."/>
            <person name="Ciecko A."/>
            <person name="Tallon L."/>
            <person name="Jackson J."/>
            <person name="Pai G."/>
            <person name="Aken S.V."/>
            <person name="Utterback T."/>
            <person name="Reidmuller S."/>
            <person name="Feldblyum T."/>
            <person name="Hsiao J."/>
            <person name="Zismann V."/>
            <person name="Iobst S."/>
            <person name="de Vazeille A.R."/>
            <person name="Buell C.R."/>
            <person name="Ying K."/>
            <person name="Li Y."/>
            <person name="Lu T."/>
            <person name="Huang Y."/>
            <person name="Zhao Q."/>
            <person name="Feng Q."/>
            <person name="Zhang L."/>
            <person name="Zhu J."/>
            <person name="Weng Q."/>
            <person name="Mu J."/>
            <person name="Lu Y."/>
            <person name="Fan D."/>
            <person name="Liu Y."/>
            <person name="Guan J."/>
            <person name="Zhang Y."/>
            <person name="Yu S."/>
            <person name="Liu X."/>
            <person name="Zhang Y."/>
            <person name="Hong G."/>
            <person name="Han B."/>
            <person name="Choisne N."/>
            <person name="Demange N."/>
            <person name="Orjeda G."/>
            <person name="Samain S."/>
            <person name="Cattolico L."/>
            <person name="Pelletier E."/>
            <person name="Couloux A."/>
            <person name="Segurens B."/>
            <person name="Wincker P."/>
            <person name="D'Hont A."/>
            <person name="Scarpelli C."/>
            <person name="Weissenbach J."/>
            <person name="Salanoubat M."/>
            <person name="Quetier F."/>
            <person name="Yu Y."/>
            <person name="Kim H.R."/>
            <person name="Rambo T."/>
            <person name="Currie J."/>
            <person name="Collura K."/>
            <person name="Luo M."/>
            <person name="Yang T."/>
            <person name="Ammiraju J.S.S."/>
            <person name="Engler F."/>
            <person name="Soderlund C."/>
            <person name="Wing R.A."/>
            <person name="Palmer L.E."/>
            <person name="de la Bastide M."/>
            <person name="Spiegel L."/>
            <person name="Nascimento L."/>
            <person name="Zutavern T."/>
            <person name="O'Shaughnessy A."/>
            <person name="Dike S."/>
            <person name="Dedhia N."/>
            <person name="Preston R."/>
            <person name="Balija V."/>
            <person name="McCombie W.R."/>
            <person name="Chow T."/>
            <person name="Chen H."/>
            <person name="Chung M."/>
            <person name="Chen C."/>
            <person name="Shaw J."/>
            <person name="Wu H."/>
            <person name="Hsiao K."/>
            <person name="Chao Y."/>
            <person name="Chu M."/>
            <person name="Cheng C."/>
            <person name="Hour A."/>
            <person name="Lee P."/>
            <person name="Lin S."/>
            <person name="Lin Y."/>
            <person name="Liou J."/>
            <person name="Liu S."/>
            <person name="Hsing Y."/>
            <person name="Raghuvanshi S."/>
            <person name="Mohanty A."/>
            <person name="Bharti A.K."/>
            <person name="Gaur A."/>
            <person name="Gupta V."/>
            <person name="Kumar D."/>
            <person name="Ravi V."/>
            <person name="Vij S."/>
            <person name="Kapur A."/>
            <person name="Khurana P."/>
            <person name="Khurana P."/>
            <person name="Khurana J.P."/>
            <person name="Tyagi A.K."/>
            <person name="Gaikwad K."/>
            <person name="Singh A."/>
            <person name="Dalal V."/>
            <person name="Srivastava S."/>
            <person name="Dixit A."/>
            <person name="Pal A.K."/>
            <person name="Ghazi I.A."/>
            <person name="Yadav M."/>
            <person name="Pandit A."/>
            <person name="Bhargava A."/>
            <person name="Sureshbabu K."/>
            <person name="Batra K."/>
            <person name="Sharma T.R."/>
            <person name="Mohapatra T."/>
            <person name="Singh N.K."/>
            <person name="Messing J."/>
            <person name="Nelson A.B."/>
            <person name="Fuks G."/>
            <person name="Kavchok S."/>
            <person name="Keizer G."/>
            <person name="Linton E."/>
            <person name="Llaca V."/>
            <person name="Song R."/>
            <person name="Tanyolac B."/>
            <person name="Young S."/>
            <person name="Ho-Il K."/>
            <person name="Hahn J.H."/>
            <person name="Sangsakoo G."/>
            <person name="Vanavichit A."/>
            <person name="de Mattos Luiz.A.T."/>
            <person name="Zimmer P.D."/>
            <person name="Malone G."/>
            <person name="Dellagostin O."/>
            <person name="de Oliveira A.C."/>
            <person name="Bevan M."/>
            <person name="Bancroft I."/>
            <person name="Minx P."/>
            <person name="Cordum H."/>
            <person name="Wilson R."/>
            <person name="Cheng Z."/>
            <person name="Jin W."/>
            <person name="Jiang J."/>
            <person name="Leong S.A."/>
            <person name="Iwama H."/>
            <person name="Gojobori T."/>
            <person name="Itoh T."/>
            <person name="Niimura Y."/>
            <person name="Fujii Y."/>
            <person name="Habara T."/>
            <person name="Sakai H."/>
            <person name="Sato Y."/>
            <person name="Wilson G."/>
            <person name="Kumar K."/>
            <person name="McCouch S."/>
            <person name="Juretic N."/>
            <person name="Hoen D."/>
            <person name="Wright S."/>
            <person name="Bruskiewich R."/>
            <person name="Bureau T."/>
            <person name="Miyao A."/>
            <person name="Hirochika H."/>
            <person name="Nishikawa T."/>
            <person name="Kadowaki K."/>
            <person name="Sugiura M."/>
            <person name="Burr B."/>
            <person name="Sasaki T."/>
        </authorList>
    </citation>
    <scope>NUCLEOTIDE SEQUENCE [LARGE SCALE GENOMIC DNA]</scope>
    <source>
        <strain evidence="5">cv. Nipponbare</strain>
    </source>
</reference>
<proteinExistence type="evidence at transcript level"/>
<evidence type="ECO:0000256" key="2">
    <source>
        <dbReference type="ARBA" id="ARBA00023186"/>
    </source>
</evidence>
<dbReference type="HOGENOM" id="CLU_1819076_0_0_1"/>
<dbReference type="InterPro" id="IPR002669">
    <property type="entry name" value="UreD"/>
</dbReference>
<evidence type="ECO:0000313" key="3">
    <source>
        <dbReference type="EMBL" id="BAG99635.1"/>
    </source>
</evidence>
<comment type="similarity">
    <text evidence="1">Belongs to the UreD family.</text>
</comment>
<dbReference type="Gramene" id="Os02t0173000-01">
    <property type="protein sequence ID" value="Os02t0173000-01"/>
    <property type="gene ID" value="Os02g0173000"/>
</dbReference>
<accession>B7F4T8</accession>
<evidence type="ECO:0000313" key="5">
    <source>
        <dbReference type="Proteomes" id="UP000059680"/>
    </source>
</evidence>
<protein>
    <submittedName>
        <fullName evidence="4">Os02g0173000 protein</fullName>
    </submittedName>
    <submittedName>
        <fullName evidence="3">cDNA clone:001-132-D10, full insert sequence</fullName>
    </submittedName>
</protein>
<name>B7F4T8_ORYSJ</name>
<dbReference type="PANTHER" id="PTHR33643:SF1">
    <property type="entry name" value="UREASE ACCESSORY PROTEIN D"/>
    <property type="match status" value="1"/>
</dbReference>
<reference evidence="4" key="6">
    <citation type="submission" date="2015-10" db="EMBL/GenBank/DDBJ databases">
        <authorList>
            <person name="Sakai H."/>
            <person name="Kawahara Y."/>
            <person name="Matsumoto T."/>
            <person name="Buell C.R."/>
            <person name="Itoh T."/>
        </authorList>
    </citation>
    <scope>NUCLEOTIDE SEQUENCE</scope>
</reference>
<dbReference type="PANTHER" id="PTHR33643">
    <property type="entry name" value="UREASE ACCESSORY PROTEIN D"/>
    <property type="match status" value="1"/>
</dbReference>
<evidence type="ECO:0000313" key="4">
    <source>
        <dbReference type="EMBL" id="BAS77213.1"/>
    </source>
</evidence>
<dbReference type="GO" id="GO:0016151">
    <property type="term" value="F:nickel cation binding"/>
    <property type="evidence" value="ECO:0007669"/>
    <property type="project" value="InterPro"/>
</dbReference>
<reference evidence="4 5" key="5">
    <citation type="journal article" date="2013" name="Rice">
        <title>Improvement of the Oryza sativa Nipponbare reference genome using next generation sequence and optical map data.</title>
        <authorList>
            <person name="Kawahara Y."/>
            <person name="de la Bastide M."/>
            <person name="Hamilton J.P."/>
            <person name="Kanamori H."/>
            <person name="McCombie W.R."/>
            <person name="Ouyang S."/>
            <person name="Schwartz D.C."/>
            <person name="Tanaka T."/>
            <person name="Wu J."/>
            <person name="Zhou S."/>
            <person name="Childs K.L."/>
            <person name="Davidson R.M."/>
            <person name="Lin H."/>
            <person name="Quesada-Ocampo L."/>
            <person name="Vaillancourt B."/>
            <person name="Sakai H."/>
            <person name="Lee S.S."/>
            <person name="Kim J."/>
            <person name="Numa H."/>
            <person name="Itoh T."/>
            <person name="Buell C.R."/>
            <person name="Matsumoto T."/>
        </authorList>
    </citation>
    <scope>NUCLEOTIDE SEQUENCE [LARGE SCALE GENOMIC DNA]</scope>
    <source>
        <strain evidence="5">cv. Nipponbare</strain>
    </source>
</reference>
<gene>
    <name evidence="4" type="ordered locus">Os02g0173000</name>
    <name evidence="4" type="ORF">OSNPB_020173000</name>
</gene>
<reference evidence="3" key="2">
    <citation type="submission" date="2003-01" db="EMBL/GenBank/DDBJ databases">
        <title>Collection, mapping, and annotation of 28K full-length cDNA clones from japonica rice.</title>
        <authorList>
            <person name="Adachi J."/>
            <person name="Aizawa K."/>
            <person name="Akimura T."/>
            <person name="Arakawa T."/>
            <person name="Carninci P."/>
            <person name="Doi K."/>
            <person name="Fujimura T."/>
            <person name="Fukuda S."/>
            <person name="Hanagaki T."/>
            <person name="Hara A."/>
            <person name="Hashizume W."/>
            <person name="Hayashida K."/>
            <person name="Hayashizaki Y."/>
            <person name="Hayatsu N."/>
            <person name="Hiramoto K."/>
            <person name="Hiraoka T."/>
            <person name="Hori F."/>
            <person name="Hotta I."/>
            <person name="Iida J."/>
            <person name="Iida Y."/>
            <person name="Ikeda R."/>
            <person name="Imamura K."/>
            <person name="Imotani K."/>
            <person name="Ishibiki J."/>
            <person name="Ishii Y."/>
            <person name="Ishikawa M."/>
            <person name="Itoh M."/>
            <person name="Kagawa I."/>
            <person name="Kanagawa S."/>
            <person name="Katoh H."/>
            <person name="Kawagashira N."/>
            <person name="Kawai J."/>
            <person name="Kawamata M."/>
            <person name="Kikuchi S."/>
            <person name="Kishikawa-Hirozane T."/>
            <person name="Kishimoto N."/>
            <person name="Kobayashi M."/>
            <person name="Kodama T."/>
            <person name="Kojima K."/>
            <person name="Kojima Y."/>
            <person name="Kondo S."/>
            <person name="Konno H."/>
            <person name="Kouda M."/>
            <person name="Koya S."/>
            <person name="Kurihara C."/>
            <person name="Kurosaki T."/>
            <person name="Kusumegi T."/>
            <person name="Li C."/>
            <person name="Lu M."/>
            <person name="Masuda H."/>
            <person name="Matsubara K."/>
            <person name="Matsuyama T."/>
            <person name="Miura J."/>
            <person name="Miyazaki A."/>
            <person name="Mizuno K."/>
            <person name="Murakami K."/>
            <person name="Murata M."/>
            <person name="Nagata T."/>
            <person name="Nakahama Y."/>
            <person name="Nakamura M."/>
            <person name="Namiki T."/>
            <person name="Narikawa R."/>
            <person name="Niikura J."/>
            <person name="Nishi K."/>
            <person name="Nomura K."/>
            <person name="Numasaki R."/>
            <person name="Ohneda E."/>
            <person name="Ohno M."/>
            <person name="Ohtsuki K."/>
            <person name="Oka M."/>
            <person name="Ooka H."/>
            <person name="Osato N."/>
            <person name="Ota Y."/>
            <person name="Otomo Y."/>
            <person name="Ryu R."/>
            <person name="Saitoh H."/>
            <person name="Sakai C."/>
            <person name="Sakai K."/>
            <person name="Sakazume N."/>
            <person name="Sano H."/>
            <person name="Sasaki D."/>
            <person name="Sato K."/>
            <person name="Satoh K."/>
            <person name="Shibata K."/>
            <person name="Shinagawa A."/>
            <person name="Shiraki T."/>
            <person name="Shishiki T."/>
            <person name="Sogabe Y."/>
            <person name="Sugano S."/>
            <person name="Sugiyama A."/>
            <person name="Suzuki K."/>
            <person name="Suzuki Y."/>
            <person name="Tagami M."/>
            <person name="Tagami-Takeda Y."/>
            <person name="Tagawa A."/>
            <person name="Takahashi F."/>
            <person name="Takaku-Akahira S."/>
            <person name="Tanaka T."/>
            <person name="Tomaru A."/>
            <person name="Toya T."/>
            <person name="Tsunoda Y."/>
            <person name="Ueda M."/>
            <person name="Waki K."/>
            <person name="Xie Q."/>
            <person name="Yahagi W."/>
            <person name="Yamada H."/>
            <person name="Yamamoto M."/>
            <person name="Yasunishi A."/>
            <person name="Yazaki J."/>
            <person name="Yokomizo S."/>
            <person name="Yoshimura A."/>
        </authorList>
    </citation>
    <scope>NUCLEOTIDE SEQUENCE</scope>
</reference>
<dbReference type="AlphaFoldDB" id="B7F4T8"/>
<dbReference type="EMBL" id="AK119397">
    <property type="protein sequence ID" value="BAG99635.1"/>
    <property type="molecule type" value="mRNA"/>
</dbReference>
<keyword evidence="2" id="KW-0143">Chaperone</keyword>
<organism evidence="3">
    <name type="scientific">Oryza sativa subsp. japonica</name>
    <name type="common">Rice</name>
    <dbReference type="NCBI Taxonomy" id="39947"/>
    <lineage>
        <taxon>Eukaryota</taxon>
        <taxon>Viridiplantae</taxon>
        <taxon>Streptophyta</taxon>
        <taxon>Embryophyta</taxon>
        <taxon>Tracheophyta</taxon>
        <taxon>Spermatophyta</taxon>
        <taxon>Magnoliopsida</taxon>
        <taxon>Liliopsida</taxon>
        <taxon>Poales</taxon>
        <taxon>Poaceae</taxon>
        <taxon>BOP clade</taxon>
        <taxon>Oryzoideae</taxon>
        <taxon>Oryzeae</taxon>
        <taxon>Oryzinae</taxon>
        <taxon>Oryza</taxon>
        <taxon>Oryza sativa</taxon>
    </lineage>
</organism>
<reference evidence="4" key="4">
    <citation type="journal article" date="2013" name="Plant Cell Physiol.">
        <title>Rice Annotation Project Database (RAP-DB): an integrative and interactive database for rice genomics.</title>
        <authorList>
            <person name="Sakai H."/>
            <person name="Lee S.S."/>
            <person name="Tanaka T."/>
            <person name="Numa H."/>
            <person name="Kim J."/>
            <person name="Kawahara Y."/>
            <person name="Wakimoto H."/>
            <person name="Yang C.C."/>
            <person name="Iwamoto M."/>
            <person name="Abe T."/>
            <person name="Yamada Y."/>
            <person name="Muto A."/>
            <person name="Inokuchi H."/>
            <person name="Ikemura T."/>
            <person name="Matsumoto T."/>
            <person name="Sasaki T."/>
            <person name="Itoh T."/>
        </authorList>
    </citation>
    <scope>NUCLEOTIDE SEQUENCE</scope>
</reference>
<evidence type="ECO:0000256" key="1">
    <source>
        <dbReference type="ARBA" id="ARBA00007177"/>
    </source>
</evidence>
<dbReference type="Proteomes" id="UP000059680">
    <property type="component" value="Chromosome 2"/>
</dbReference>
<dbReference type="EMBL" id="AP014958">
    <property type="protein sequence ID" value="BAS77213.1"/>
    <property type="molecule type" value="Genomic_DNA"/>
</dbReference>
<keyword evidence="5" id="KW-1185">Reference proteome</keyword>
<sequence length="142" mass="14874">MEAEAAMAPAAAPAAATGAVRVEKVRGRSAVTRCFAKYPLKLIAPSKAGRASSGAAWLYAITYGGGIVSVSRRIASSSSPGLQSTNQPTVCLLSRERGNRECECLMRFCSSFLGAVLVGGHHLLHGGRRRRVRGGDDHAGLH</sequence>